<dbReference type="PANTHER" id="PTHR43656">
    <property type="entry name" value="BINDING OXIDOREDUCTASE, PUTATIVE (AFU_ORTHOLOGUE AFUA_2G08260)-RELATED"/>
    <property type="match status" value="1"/>
</dbReference>
<dbReference type="Proteomes" id="UP000007271">
    <property type="component" value="Unassembled WGS sequence"/>
</dbReference>
<protein>
    <submittedName>
        <fullName evidence="4">NADH oxidase domain protein</fullName>
    </submittedName>
</protein>
<evidence type="ECO:0000256" key="2">
    <source>
        <dbReference type="ARBA" id="ARBA00023002"/>
    </source>
</evidence>
<dbReference type="PATRIC" id="fig|1185325.3.peg.2681"/>
<organism evidence="4 5">
    <name type="scientific">Loigolactobacillus coryniformis subsp. coryniformis CECT 5711</name>
    <dbReference type="NCBI Taxonomy" id="1185325"/>
    <lineage>
        <taxon>Bacteria</taxon>
        <taxon>Bacillati</taxon>
        <taxon>Bacillota</taxon>
        <taxon>Bacilli</taxon>
        <taxon>Lactobacillales</taxon>
        <taxon>Lactobacillaceae</taxon>
        <taxon>Loigolactobacillus</taxon>
    </lineage>
</organism>
<dbReference type="PANTHER" id="PTHR43656:SF2">
    <property type="entry name" value="BINDING OXIDOREDUCTASE, PUTATIVE (AFU_ORTHOLOGUE AFUA_2G08260)-RELATED"/>
    <property type="match status" value="1"/>
</dbReference>
<dbReference type="SUPFAM" id="SSF51395">
    <property type="entry name" value="FMN-linked oxidoreductases"/>
    <property type="match status" value="1"/>
</dbReference>
<proteinExistence type="predicted"/>
<name>J3ELM7_9LACO</name>
<dbReference type="InterPro" id="IPR013785">
    <property type="entry name" value="Aldolase_TIM"/>
</dbReference>
<dbReference type="GO" id="GO:0016491">
    <property type="term" value="F:oxidoreductase activity"/>
    <property type="evidence" value="ECO:0007669"/>
    <property type="project" value="UniProtKB-KW"/>
</dbReference>
<dbReference type="RefSeq" id="WP_003680590.1">
    <property type="nucleotide sequence ID" value="NZ_AKFP01000131.1"/>
</dbReference>
<evidence type="ECO:0000313" key="5">
    <source>
        <dbReference type="Proteomes" id="UP000007271"/>
    </source>
</evidence>
<dbReference type="Gene3D" id="3.20.20.70">
    <property type="entry name" value="Aldolase class I"/>
    <property type="match status" value="1"/>
</dbReference>
<dbReference type="InterPro" id="IPR051799">
    <property type="entry name" value="NADH_flavin_oxidoreductase"/>
</dbReference>
<feature type="domain" description="NADH:flavin oxidoreductase/NADH oxidase N-terminal" evidence="3">
    <location>
        <begin position="8"/>
        <end position="318"/>
    </location>
</feature>
<dbReference type="Pfam" id="PF00724">
    <property type="entry name" value="Oxidored_FMN"/>
    <property type="match status" value="1"/>
</dbReference>
<dbReference type="InterPro" id="IPR001155">
    <property type="entry name" value="OxRdtase_FMN_N"/>
</dbReference>
<keyword evidence="2" id="KW-0560">Oxidoreductase</keyword>
<reference evidence="4 5" key="1">
    <citation type="submission" date="2012-05" db="EMBL/GenBank/DDBJ databases">
        <title>Complete Genome Sequence of Lactobacillus coryniformis CECT5711.</title>
        <authorList>
            <person name="Rodriguez J.M."/>
        </authorList>
    </citation>
    <scope>NUCLEOTIDE SEQUENCE [LARGE SCALE GENOMIC DNA]</scope>
    <source>
        <strain evidence="5">CECT5711</strain>
    </source>
</reference>
<dbReference type="GO" id="GO:0010181">
    <property type="term" value="F:FMN binding"/>
    <property type="evidence" value="ECO:0007669"/>
    <property type="project" value="InterPro"/>
</dbReference>
<dbReference type="EMBL" id="AKFP01000131">
    <property type="protein sequence ID" value="EJN53300.1"/>
    <property type="molecule type" value="Genomic_DNA"/>
</dbReference>
<evidence type="ECO:0000256" key="1">
    <source>
        <dbReference type="ARBA" id="ARBA00022630"/>
    </source>
</evidence>
<sequence length="365" mass="39345">MNELKQTLKLNNGVVLPNCVVMAPMTTKGASWDGIVDQNDVQYFARRAGAAGLLITGATAVSELGEKFPYQQSIYADRFIPGLTAEAKAMKSRGNKAIVQLYHAGVNAQVSFEKLHKVVGPSAVAFHQVSGDITELSENEVWQVVAQFGAATQRAIEAGFDGVEIHGAFGHLLQQFFSPYSNQRSDYWGGTLEKRMRFPLAVVKKVQEVVQAADKSDFIIGYRITSTEKHTDGIGYDIAETLQLIDQLAATGLDYIHVTEPDFDQQIKAQINGRTALITIAHTTSVASAAAALANADLVAMARELIAEPDFAAKLATNQAVATAITSDQQATDLDLPPRMLTWLIGPNGGGLVPQGKKYLVDIAQ</sequence>
<accession>J3ELM7</accession>
<gene>
    <name evidence="4" type="ORF">A11Y_152740</name>
</gene>
<comment type="caution">
    <text evidence="4">The sequence shown here is derived from an EMBL/GenBank/DDBJ whole genome shotgun (WGS) entry which is preliminary data.</text>
</comment>
<evidence type="ECO:0000313" key="4">
    <source>
        <dbReference type="EMBL" id="EJN53300.1"/>
    </source>
</evidence>
<evidence type="ECO:0000259" key="3">
    <source>
        <dbReference type="Pfam" id="PF00724"/>
    </source>
</evidence>
<keyword evidence="1" id="KW-0285">Flavoprotein</keyword>
<dbReference type="STRING" id="1185325.A11Y_152740"/>
<dbReference type="AlphaFoldDB" id="J3ELM7"/>